<dbReference type="CTD" id="9945959"/>
<reference evidence="2" key="1">
    <citation type="submission" date="2012-04" db="EMBL/GenBank/DDBJ databases">
        <title>The Genome Sequence of Loa loa.</title>
        <authorList>
            <consortium name="The Broad Institute Genome Sequencing Platform"/>
            <consortium name="Broad Institute Genome Sequencing Center for Infectious Disease"/>
            <person name="Nutman T.B."/>
            <person name="Fink D.L."/>
            <person name="Russ C."/>
            <person name="Young S."/>
            <person name="Zeng Q."/>
            <person name="Gargeya S."/>
            <person name="Alvarado L."/>
            <person name="Berlin A."/>
            <person name="Chapman S.B."/>
            <person name="Chen Z."/>
            <person name="Freedman E."/>
            <person name="Gellesch M."/>
            <person name="Goldberg J."/>
            <person name="Griggs A."/>
            <person name="Gujja S."/>
            <person name="Heilman E.R."/>
            <person name="Heiman D."/>
            <person name="Howarth C."/>
            <person name="Mehta T."/>
            <person name="Neiman D."/>
            <person name="Pearson M."/>
            <person name="Roberts A."/>
            <person name="Saif S."/>
            <person name="Shea T."/>
            <person name="Shenoy N."/>
            <person name="Sisk P."/>
            <person name="Stolte C."/>
            <person name="Sykes S."/>
            <person name="White J."/>
            <person name="Yandava C."/>
            <person name="Haas B."/>
            <person name="Henn M.R."/>
            <person name="Nusbaum C."/>
            <person name="Birren B."/>
        </authorList>
    </citation>
    <scope>NUCLEOTIDE SEQUENCE [LARGE SCALE GENOMIC DNA]</scope>
</reference>
<dbReference type="RefSeq" id="XP_003144105.1">
    <property type="nucleotide sequence ID" value="XM_003144057.1"/>
</dbReference>
<dbReference type="KEGG" id="loa:LOAG_08527"/>
<dbReference type="GeneID" id="9945959"/>
<accession>A0A1S0TTF3</accession>
<feature type="region of interest" description="Disordered" evidence="1">
    <location>
        <begin position="67"/>
        <end position="107"/>
    </location>
</feature>
<dbReference type="EMBL" id="JH712117">
    <property type="protein sequence ID" value="EFO19961.1"/>
    <property type="molecule type" value="Genomic_DNA"/>
</dbReference>
<proteinExistence type="predicted"/>
<name>A0A1S0TTF3_LOALO</name>
<evidence type="ECO:0000256" key="1">
    <source>
        <dbReference type="SAM" id="MobiDB-lite"/>
    </source>
</evidence>
<evidence type="ECO:0000313" key="2">
    <source>
        <dbReference type="EMBL" id="EFO19961.1"/>
    </source>
</evidence>
<gene>
    <name evidence="2" type="ORF">LOAG_08527</name>
</gene>
<protein>
    <submittedName>
        <fullName evidence="2">Uncharacterized protein</fullName>
    </submittedName>
</protein>
<dbReference type="InParanoid" id="A0A1S0TTF3"/>
<dbReference type="AlphaFoldDB" id="A0A1S0TTF3"/>
<organism evidence="2">
    <name type="scientific">Loa loa</name>
    <name type="common">Eye worm</name>
    <name type="synonym">Filaria loa</name>
    <dbReference type="NCBI Taxonomy" id="7209"/>
    <lineage>
        <taxon>Eukaryota</taxon>
        <taxon>Metazoa</taxon>
        <taxon>Ecdysozoa</taxon>
        <taxon>Nematoda</taxon>
        <taxon>Chromadorea</taxon>
        <taxon>Rhabditida</taxon>
        <taxon>Spirurina</taxon>
        <taxon>Spiruromorpha</taxon>
        <taxon>Filarioidea</taxon>
        <taxon>Onchocercidae</taxon>
        <taxon>Loa</taxon>
    </lineage>
</organism>
<sequence length="107" mass="12056">METITPEMETKTPDELTTTTSSSDQKLNKENFSLQKDATLSTLDEIEYENNFQRIDNVTIGLIVGINDEQSFRSDNTKSSSNRKTNRHRGGCSTSSSFVDQFHDNSV</sequence>
<feature type="region of interest" description="Disordered" evidence="1">
    <location>
        <begin position="1"/>
        <end position="30"/>
    </location>
</feature>